<reference evidence="17 18" key="1">
    <citation type="journal article" date="2019" name="Sci. Rep.">
        <title>A high-quality genome of Eragrostis curvula grass provides insights into Poaceae evolution and supports new strategies to enhance forage quality.</title>
        <authorList>
            <person name="Carballo J."/>
            <person name="Santos B.A.C.M."/>
            <person name="Zappacosta D."/>
            <person name="Garbus I."/>
            <person name="Selva J.P."/>
            <person name="Gallo C.A."/>
            <person name="Diaz A."/>
            <person name="Albertini E."/>
            <person name="Caccamo M."/>
            <person name="Echenique V."/>
        </authorList>
    </citation>
    <scope>NUCLEOTIDE SEQUENCE [LARGE SCALE GENOMIC DNA]</scope>
    <source>
        <strain evidence="18">cv. Victoria</strain>
        <tissue evidence="17">Leaf</tissue>
    </source>
</reference>
<dbReference type="CDD" id="cd09617">
    <property type="entry name" value="Peptidase_C12_UCH37_BAP1"/>
    <property type="match status" value="1"/>
</dbReference>
<dbReference type="Gene3D" id="3.40.532.10">
    <property type="entry name" value="Peptidase C12, ubiquitin carboxyl-terminal hydrolase"/>
    <property type="match status" value="1"/>
</dbReference>
<feature type="site" description="Important for enzyme activity" evidence="14">
    <location>
        <position position="684"/>
    </location>
</feature>
<feature type="site" description="Transition state stabilizer" evidence="14">
    <location>
        <position position="590"/>
    </location>
</feature>
<evidence type="ECO:0000256" key="5">
    <source>
        <dbReference type="ARBA" id="ARBA00012759"/>
    </source>
</evidence>
<dbReference type="FunFam" id="1.20.58.860:FF:000003">
    <property type="entry name" value="Ubiquitin carboxyl-terminal hydrolase"/>
    <property type="match status" value="1"/>
</dbReference>
<dbReference type="Proteomes" id="UP000324897">
    <property type="component" value="Unassembled WGS sequence"/>
</dbReference>
<evidence type="ECO:0000256" key="11">
    <source>
        <dbReference type="ARBA" id="ARBA00022807"/>
    </source>
</evidence>
<dbReference type="Gene3D" id="1.20.58.860">
    <property type="match status" value="1"/>
</dbReference>
<accession>A0A5J9SZH2</accession>
<evidence type="ECO:0000256" key="14">
    <source>
        <dbReference type="PROSITE-ProRule" id="PRU01393"/>
    </source>
</evidence>
<dbReference type="GO" id="GO:0016747">
    <property type="term" value="F:acyltransferase activity, transferring groups other than amino-acyl groups"/>
    <property type="evidence" value="ECO:0007669"/>
    <property type="project" value="UniProtKB-ARBA"/>
</dbReference>
<evidence type="ECO:0000259" key="16">
    <source>
        <dbReference type="PROSITE" id="PS52048"/>
    </source>
</evidence>
<keyword evidence="11 14" id="KW-0788">Thiol protease</keyword>
<feature type="non-terminal residue" evidence="17">
    <location>
        <position position="1"/>
    </location>
</feature>
<dbReference type="Pfam" id="PF01088">
    <property type="entry name" value="Peptidase_C12"/>
    <property type="match status" value="1"/>
</dbReference>
<keyword evidence="12" id="KW-0539">Nucleus</keyword>
<evidence type="ECO:0000256" key="8">
    <source>
        <dbReference type="ARBA" id="ARBA00022679"/>
    </source>
</evidence>
<dbReference type="InterPro" id="IPR001578">
    <property type="entry name" value="Peptidase_C12_UCH"/>
</dbReference>
<evidence type="ECO:0000256" key="12">
    <source>
        <dbReference type="ARBA" id="ARBA00023242"/>
    </source>
</evidence>
<evidence type="ECO:0000256" key="1">
    <source>
        <dbReference type="ARBA" id="ARBA00000707"/>
    </source>
</evidence>
<evidence type="ECO:0000256" key="2">
    <source>
        <dbReference type="ARBA" id="ARBA00004123"/>
    </source>
</evidence>
<feature type="active site" description="Nucleophile" evidence="14">
    <location>
        <position position="596"/>
    </location>
</feature>
<keyword evidence="18" id="KW-1185">Reference proteome</keyword>
<dbReference type="InterPro" id="IPR051283">
    <property type="entry name" value="Sec_Metabolite_Acyltrans"/>
</dbReference>
<dbReference type="PANTHER" id="PTHR31896">
    <property type="entry name" value="FAMILY REGULATORY PROTEIN, PUTATIVE (AFU_ORTHOLOGUE AFUA_3G14730)-RELATED"/>
    <property type="match status" value="1"/>
</dbReference>
<comment type="catalytic activity">
    <reaction evidence="1 14">
        <text>Thiol-dependent hydrolysis of ester, thioester, amide, peptide and isopeptide bonds formed by the C-terminal Gly of ubiquitin (a 76-residue protein attached to proteins as an intracellular targeting signal).</text>
        <dbReference type="EC" id="3.4.19.12"/>
    </reaction>
</comment>
<dbReference type="InterPro" id="IPR036959">
    <property type="entry name" value="Peptidase_C12_UCH_sf"/>
</dbReference>
<dbReference type="GO" id="GO:0031011">
    <property type="term" value="C:Ino80 complex"/>
    <property type="evidence" value="ECO:0007669"/>
    <property type="project" value="UniProtKB-ARBA"/>
</dbReference>
<evidence type="ECO:0000256" key="13">
    <source>
        <dbReference type="ARBA" id="ARBA00058356"/>
    </source>
</evidence>
<feature type="coiled-coil region" evidence="15">
    <location>
        <begin position="730"/>
        <end position="794"/>
    </location>
</feature>
<dbReference type="Pfam" id="PF02458">
    <property type="entry name" value="Transferase"/>
    <property type="match status" value="1"/>
</dbReference>
<evidence type="ECO:0000256" key="4">
    <source>
        <dbReference type="ARBA" id="ARBA00009326"/>
    </source>
</evidence>
<dbReference type="Gramene" id="TVU04489">
    <property type="protein sequence ID" value="TVU04489"/>
    <property type="gene ID" value="EJB05_47600"/>
</dbReference>
<evidence type="ECO:0000256" key="10">
    <source>
        <dbReference type="ARBA" id="ARBA00022801"/>
    </source>
</evidence>
<dbReference type="SUPFAM" id="SSF54001">
    <property type="entry name" value="Cysteine proteinases"/>
    <property type="match status" value="1"/>
</dbReference>
<dbReference type="OrthoDB" id="1862401at2759"/>
<dbReference type="EC" id="3.4.19.12" evidence="5 14"/>
<evidence type="ECO:0000256" key="6">
    <source>
        <dbReference type="ARBA" id="ARBA00022490"/>
    </source>
</evidence>
<dbReference type="FunFam" id="3.40.532.10:FF:000003">
    <property type="entry name" value="Ubiquitin carboxyl-terminal hydrolase"/>
    <property type="match status" value="1"/>
</dbReference>
<keyword evidence="8" id="KW-0808">Transferase</keyword>
<gene>
    <name evidence="17" type="ORF">EJB05_47600</name>
</gene>
<dbReference type="InterPro" id="IPR023213">
    <property type="entry name" value="CAT-like_dom_sf"/>
</dbReference>
<dbReference type="Gene3D" id="3.30.559.10">
    <property type="entry name" value="Chloramphenicol acetyltransferase-like domain"/>
    <property type="match status" value="2"/>
</dbReference>
<evidence type="ECO:0000256" key="7">
    <source>
        <dbReference type="ARBA" id="ARBA00022670"/>
    </source>
</evidence>
<organism evidence="17 18">
    <name type="scientific">Eragrostis curvula</name>
    <name type="common">weeping love grass</name>
    <dbReference type="NCBI Taxonomy" id="38414"/>
    <lineage>
        <taxon>Eukaryota</taxon>
        <taxon>Viridiplantae</taxon>
        <taxon>Streptophyta</taxon>
        <taxon>Embryophyta</taxon>
        <taxon>Tracheophyta</taxon>
        <taxon>Spermatophyta</taxon>
        <taxon>Magnoliopsida</taxon>
        <taxon>Liliopsida</taxon>
        <taxon>Poales</taxon>
        <taxon>Poaceae</taxon>
        <taxon>PACMAD clade</taxon>
        <taxon>Chloridoideae</taxon>
        <taxon>Eragrostideae</taxon>
        <taxon>Eragrostidinae</taxon>
        <taxon>Eragrostis</taxon>
    </lineage>
</organism>
<dbReference type="GO" id="GO:0010016">
    <property type="term" value="P:shoot system morphogenesis"/>
    <property type="evidence" value="ECO:0007669"/>
    <property type="project" value="UniProtKB-ARBA"/>
</dbReference>
<evidence type="ECO:0000313" key="18">
    <source>
        <dbReference type="Proteomes" id="UP000324897"/>
    </source>
</evidence>
<dbReference type="GO" id="GO:0006511">
    <property type="term" value="P:ubiquitin-dependent protein catabolic process"/>
    <property type="evidence" value="ECO:0007669"/>
    <property type="project" value="UniProtKB-UniRule"/>
</dbReference>
<feature type="active site" description="Proton donor" evidence="14">
    <location>
        <position position="669"/>
    </location>
</feature>
<dbReference type="GO" id="GO:0004843">
    <property type="term" value="F:cysteine-type deubiquitinase activity"/>
    <property type="evidence" value="ECO:0007669"/>
    <property type="project" value="UniProtKB-UniRule"/>
</dbReference>
<dbReference type="Pfam" id="PF18031">
    <property type="entry name" value="UCH_C"/>
    <property type="match status" value="1"/>
</dbReference>
<evidence type="ECO:0000256" key="9">
    <source>
        <dbReference type="ARBA" id="ARBA00022786"/>
    </source>
</evidence>
<dbReference type="PROSITE" id="PS52049">
    <property type="entry name" value="ULD"/>
    <property type="match status" value="1"/>
</dbReference>
<dbReference type="AlphaFoldDB" id="A0A5J9SZH2"/>
<dbReference type="GO" id="GO:0005737">
    <property type="term" value="C:cytoplasm"/>
    <property type="evidence" value="ECO:0007669"/>
    <property type="project" value="UniProtKB-SubCell"/>
</dbReference>
<dbReference type="PANTHER" id="PTHR31896:SF76">
    <property type="entry name" value="BAHD ACYLTRANSFERASE DCR"/>
    <property type="match status" value="1"/>
</dbReference>
<keyword evidence="7 14" id="KW-0645">Protease</keyword>
<comment type="subcellular location">
    <subcellularLocation>
        <location evidence="3">Cytoplasm</location>
    </subcellularLocation>
    <subcellularLocation>
        <location evidence="2">Nucleus</location>
    </subcellularLocation>
</comment>
<keyword evidence="6" id="KW-0963">Cytoplasm</keyword>
<dbReference type="PROSITE" id="PS52048">
    <property type="entry name" value="UCH_DOMAIN"/>
    <property type="match status" value="1"/>
</dbReference>
<evidence type="ECO:0000256" key="15">
    <source>
        <dbReference type="SAM" id="Coils"/>
    </source>
</evidence>
<sequence>MAVENGGSCEAPAVTVTGSRTVAPAKNRCSLATFDLPYITFYYNQKLLLYRAPDSFPDAVARMTAALADALRVFSPLAGRICQDADGALAVEGDQGAEVVEAEAQGVSVDDLAGGDCGDEAEKVMQSLVPYTGVMNLEGLHRPLLAVQFTKLKDGLAVGCAFNHAVLDGTSTWHFMSSWAELCRGAGKQPSLPPVLDRSLARSVRVRLDLPESAEVHEKTDPNGPKKALVARVFSFPEAVVARIKAGANAALPPGAKPFSTFQSLGAHIWRAVSRARGLGPADITAFAVFADCRARLDPPLPPAYFGNLIQAVFTGVPAGMLLGGPPELAAGLLQKAIGEHDAAAVARRLEEYEAAPKLFHYSDAGPNCVAVGSSPRFKVYDVDFGFGRPERVRSAGNNKFDGMVYLYPGRAGDGGIDVELALQPEPMHKLQNDPDFLLSPTTTSDCATRERRLHLAPANVPKKKKNLAPANLSSPAPAVVFLSTLCSRRRAATPSATSSPATSNHKAPRGIFDMSWLPIENDPGVFTELLQQMQVRGLQVDELYTLDLDALSNLQPIYGLIVLYKWRPPEKDERPVIKEPIPNLFFANQIINNACATQAIISVLLNSPGITLSDELKKLKEFAKDLPPELKGLSIVNCESIRMCSNSFARSEVSEERKSSSKDDDVYHFISYVPVDGVLYELDGLKEGPINLGKCPGGVGEVGWLRMVQPVIQERIDQFSENEIRFSVMAIMKNRKEMYTAELKELQRKRETLLTQMADPSASRLVPSVEQSLAEVAAQIEAVTEKIIMEEEKSKKWKTENIRRKHNYVPFLFNFLKILEEKKQLKPLIEKAKAKQKSQSPNPR</sequence>
<name>A0A5J9SZH2_9POAL</name>
<evidence type="ECO:0000256" key="3">
    <source>
        <dbReference type="ARBA" id="ARBA00004496"/>
    </source>
</evidence>
<dbReference type="InterPro" id="IPR038765">
    <property type="entry name" value="Papain-like_cys_pep_sf"/>
</dbReference>
<keyword evidence="15" id="KW-0175">Coiled coil</keyword>
<dbReference type="EMBL" id="RWGY01000051">
    <property type="protein sequence ID" value="TVU04489.1"/>
    <property type="molecule type" value="Genomic_DNA"/>
</dbReference>
<dbReference type="PRINTS" id="PR00707">
    <property type="entry name" value="UBCTHYDRLASE"/>
</dbReference>
<evidence type="ECO:0000313" key="17">
    <source>
        <dbReference type="EMBL" id="TVU04489.1"/>
    </source>
</evidence>
<keyword evidence="10 14" id="KW-0378">Hydrolase</keyword>
<keyword evidence="9 14" id="KW-0833">Ubl conjugation pathway</keyword>
<dbReference type="InterPro" id="IPR041507">
    <property type="entry name" value="UCH_C"/>
</dbReference>
<feature type="domain" description="UCH catalytic" evidence="16">
    <location>
        <begin position="516"/>
        <end position="734"/>
    </location>
</feature>
<comment type="function">
    <text evidence="13">Ubiquitin-protein hydrolase involved in the release of ubiquitin attached via both peptide and isopeptide linkages. Able to cleave 'Lys-48'-linked polyubiquitin chains. Involved in the direct or indirect regulation of AUX/IAA proteins stability. Acts as a linker between the TREX-2 complex and 26S proteasome.</text>
</comment>
<proteinExistence type="inferred from homology"/>
<comment type="caution">
    <text evidence="17">The sequence shown here is derived from an EMBL/GenBank/DDBJ whole genome shotgun (WGS) entry which is preliminary data.</text>
</comment>
<comment type="similarity">
    <text evidence="4 14">Belongs to the peptidase C12 family.</text>
</comment>
<protein>
    <recommendedName>
        <fullName evidence="5 14">ubiquitinyl hydrolase 1</fullName>
        <ecNumber evidence="5 14">3.4.19.12</ecNumber>
    </recommendedName>
</protein>